<dbReference type="EMBL" id="BAAARW010000020">
    <property type="protein sequence ID" value="GAA2435710.1"/>
    <property type="molecule type" value="Genomic_DNA"/>
</dbReference>
<dbReference type="InterPro" id="IPR007372">
    <property type="entry name" value="Lipid/polyisoprenoid-bd_YceI"/>
</dbReference>
<dbReference type="Proteomes" id="UP001501231">
    <property type="component" value="Unassembled WGS sequence"/>
</dbReference>
<evidence type="ECO:0000313" key="4">
    <source>
        <dbReference type="Proteomes" id="UP001501231"/>
    </source>
</evidence>
<evidence type="ECO:0000313" key="3">
    <source>
        <dbReference type="EMBL" id="GAA2435710.1"/>
    </source>
</evidence>
<feature type="domain" description="Lipid/polyisoprenoid-binding YceI-like" evidence="2">
    <location>
        <begin position="12"/>
        <end position="180"/>
    </location>
</feature>
<evidence type="ECO:0000256" key="1">
    <source>
        <dbReference type="ARBA" id="ARBA00008812"/>
    </source>
</evidence>
<dbReference type="Pfam" id="PF04264">
    <property type="entry name" value="YceI"/>
    <property type="match status" value="1"/>
</dbReference>
<keyword evidence="4" id="KW-1185">Reference proteome</keyword>
<dbReference type="SUPFAM" id="SSF101874">
    <property type="entry name" value="YceI-like"/>
    <property type="match status" value="1"/>
</dbReference>
<dbReference type="InterPro" id="IPR036761">
    <property type="entry name" value="TTHA0802/YceI-like_sf"/>
</dbReference>
<dbReference type="Gene3D" id="2.40.128.110">
    <property type="entry name" value="Lipid/polyisoprenoid-binding, YceI-like"/>
    <property type="match status" value="1"/>
</dbReference>
<proteinExistence type="inferred from homology"/>
<evidence type="ECO:0000259" key="2">
    <source>
        <dbReference type="SMART" id="SM00867"/>
    </source>
</evidence>
<dbReference type="SMART" id="SM00867">
    <property type="entry name" value="YceI"/>
    <property type="match status" value="1"/>
</dbReference>
<organism evidence="3 4">
    <name type="scientific">Actinomadura vinacea</name>
    <dbReference type="NCBI Taxonomy" id="115336"/>
    <lineage>
        <taxon>Bacteria</taxon>
        <taxon>Bacillati</taxon>
        <taxon>Actinomycetota</taxon>
        <taxon>Actinomycetes</taxon>
        <taxon>Streptosporangiales</taxon>
        <taxon>Thermomonosporaceae</taxon>
        <taxon>Actinomadura</taxon>
    </lineage>
</organism>
<name>A0ABN3JS42_9ACTN</name>
<protein>
    <submittedName>
        <fullName evidence="3">YceI family protein</fullName>
    </submittedName>
</protein>
<gene>
    <name evidence="3" type="ORF">GCM10010191_57990</name>
</gene>
<reference evidence="3 4" key="1">
    <citation type="journal article" date="2019" name="Int. J. Syst. Evol. Microbiol.">
        <title>The Global Catalogue of Microorganisms (GCM) 10K type strain sequencing project: providing services to taxonomists for standard genome sequencing and annotation.</title>
        <authorList>
            <consortium name="The Broad Institute Genomics Platform"/>
            <consortium name="The Broad Institute Genome Sequencing Center for Infectious Disease"/>
            <person name="Wu L."/>
            <person name="Ma J."/>
        </authorList>
    </citation>
    <scope>NUCLEOTIDE SEQUENCE [LARGE SCALE GENOMIC DNA]</scope>
    <source>
        <strain evidence="3 4">JCM 3325</strain>
    </source>
</reference>
<comment type="caution">
    <text evidence="3">The sequence shown here is derived from an EMBL/GenBank/DDBJ whole genome shotgun (WGS) entry which is preliminary data.</text>
</comment>
<dbReference type="RefSeq" id="WP_344593130.1">
    <property type="nucleotide sequence ID" value="NZ_BAAARW010000020.1"/>
</dbReference>
<comment type="similarity">
    <text evidence="1">Belongs to the UPF0312 family.</text>
</comment>
<sequence>MATIELGPDSGRLLVKTGRSGLGRRAGHDLTIEAARWSGTLTLPGDTADSATTEGFSAAVTVPVDGLEVREGTGGVRPLSDQDRAEIAKNLRKVLDAARHPEITFTATRAAGSAGEYSVDGELTVAGRTAPLTLRARTDDDRVRGDATVKQTRWGIKPYSAFFGALKLADEVEVSFDLTL</sequence>
<accession>A0ABN3JS42</accession>